<reference evidence="1 2" key="1">
    <citation type="journal article" date="2013" name="PLoS ONE">
        <title>Poles Apart: Arctic and Antarctic Octadecabacter strains Share High Genome Plasticity and a New Type of Xanthorhodopsin.</title>
        <authorList>
            <person name="Vollmers J."/>
            <person name="Voget S."/>
            <person name="Dietrich S."/>
            <person name="Gollnow K."/>
            <person name="Smits M."/>
            <person name="Meyer K."/>
            <person name="Brinkhoff T."/>
            <person name="Simon M."/>
            <person name="Daniel R."/>
        </authorList>
    </citation>
    <scope>NUCLEOTIDE SEQUENCE [LARGE SCALE GENOMIC DNA]</scope>
    <source>
        <strain evidence="1 2">307</strain>
    </source>
</reference>
<dbReference type="AlphaFoldDB" id="M9R8M1"/>
<sequence>MIASLVLPFLRAVWRPPCVWVWVLMAWALSRHGPAVTFVEPDVVGGVADLRISKVCIDHGRLPYLIVNDSAISK</sequence>
<dbReference type="Proteomes" id="UP000005307">
    <property type="component" value="Chromosome"/>
</dbReference>
<dbReference type="STRING" id="391626.OAN307_c09620"/>
<protein>
    <submittedName>
        <fullName evidence="1">Uncharacterized protein</fullName>
    </submittedName>
</protein>
<keyword evidence="2" id="KW-1185">Reference proteome</keyword>
<organism evidence="1 2">
    <name type="scientific">Octadecabacter antarcticus 307</name>
    <dbReference type="NCBI Taxonomy" id="391626"/>
    <lineage>
        <taxon>Bacteria</taxon>
        <taxon>Pseudomonadati</taxon>
        <taxon>Pseudomonadota</taxon>
        <taxon>Alphaproteobacteria</taxon>
        <taxon>Rhodobacterales</taxon>
        <taxon>Roseobacteraceae</taxon>
        <taxon>Octadecabacter</taxon>
    </lineage>
</organism>
<evidence type="ECO:0000313" key="1">
    <source>
        <dbReference type="EMBL" id="AGI66681.1"/>
    </source>
</evidence>
<evidence type="ECO:0000313" key="2">
    <source>
        <dbReference type="Proteomes" id="UP000005307"/>
    </source>
</evidence>
<accession>M9R8M1</accession>
<dbReference type="EMBL" id="CP003740">
    <property type="protein sequence ID" value="AGI66681.1"/>
    <property type="molecule type" value="Genomic_DNA"/>
</dbReference>
<dbReference type="KEGG" id="oat:OAN307_c09620"/>
<dbReference type="HOGENOM" id="CLU_2684246_0_0_5"/>
<gene>
    <name evidence="1" type="ORF">OAN307_c09620</name>
</gene>
<proteinExistence type="predicted"/>
<name>M9R8M1_9RHOB</name>